<accession>A0A0C9UK85</accession>
<proteinExistence type="predicted"/>
<name>A0A0C9UK85_SPHS4</name>
<gene>
    <name evidence="1" type="ORF">M422DRAFT_38461</name>
</gene>
<evidence type="ECO:0000313" key="1">
    <source>
        <dbReference type="EMBL" id="KIJ25811.1"/>
    </source>
</evidence>
<dbReference type="EMBL" id="KN837397">
    <property type="protein sequence ID" value="KIJ25811.1"/>
    <property type="molecule type" value="Genomic_DNA"/>
</dbReference>
<dbReference type="HOGENOM" id="CLU_2279273_0_0_1"/>
<dbReference type="Proteomes" id="UP000054279">
    <property type="component" value="Unassembled WGS sequence"/>
</dbReference>
<keyword evidence="2" id="KW-1185">Reference proteome</keyword>
<protein>
    <submittedName>
        <fullName evidence="1">Uncharacterized protein</fullName>
    </submittedName>
</protein>
<dbReference type="AlphaFoldDB" id="A0A0C9UK85"/>
<evidence type="ECO:0000313" key="2">
    <source>
        <dbReference type="Proteomes" id="UP000054279"/>
    </source>
</evidence>
<organism evidence="1 2">
    <name type="scientific">Sphaerobolus stellatus (strain SS14)</name>
    <dbReference type="NCBI Taxonomy" id="990650"/>
    <lineage>
        <taxon>Eukaryota</taxon>
        <taxon>Fungi</taxon>
        <taxon>Dikarya</taxon>
        <taxon>Basidiomycota</taxon>
        <taxon>Agaricomycotina</taxon>
        <taxon>Agaricomycetes</taxon>
        <taxon>Phallomycetidae</taxon>
        <taxon>Geastrales</taxon>
        <taxon>Sphaerobolaceae</taxon>
        <taxon>Sphaerobolus</taxon>
    </lineage>
</organism>
<reference evidence="1 2" key="1">
    <citation type="submission" date="2014-06" db="EMBL/GenBank/DDBJ databases">
        <title>Evolutionary Origins and Diversification of the Mycorrhizal Mutualists.</title>
        <authorList>
            <consortium name="DOE Joint Genome Institute"/>
            <consortium name="Mycorrhizal Genomics Consortium"/>
            <person name="Kohler A."/>
            <person name="Kuo A."/>
            <person name="Nagy L.G."/>
            <person name="Floudas D."/>
            <person name="Copeland A."/>
            <person name="Barry K.W."/>
            <person name="Cichocki N."/>
            <person name="Veneault-Fourrey C."/>
            <person name="LaButti K."/>
            <person name="Lindquist E.A."/>
            <person name="Lipzen A."/>
            <person name="Lundell T."/>
            <person name="Morin E."/>
            <person name="Murat C."/>
            <person name="Riley R."/>
            <person name="Ohm R."/>
            <person name="Sun H."/>
            <person name="Tunlid A."/>
            <person name="Henrissat B."/>
            <person name="Grigoriev I.V."/>
            <person name="Hibbett D.S."/>
            <person name="Martin F."/>
        </authorList>
    </citation>
    <scope>NUCLEOTIDE SEQUENCE [LARGE SCALE GENOMIC DNA]</scope>
    <source>
        <strain evidence="1 2">SS14</strain>
    </source>
</reference>
<sequence length="102" mass="11663">MCDIITYGTSLCSCGYGFKEKSTKYKDCRSKTCVRSPSHPLNCTGESHKQCTQPVYQKVMDIMHSMPCFECEEELLKEDGTNWEYLETIRDSGKRSKVISMA</sequence>